<protein>
    <submittedName>
        <fullName evidence="1">Uncharacterized protein</fullName>
    </submittedName>
</protein>
<sequence>MASLPKLHTTYCLAGHYVREMLPIPITRLITPSPLIGENTFDGPYIAICD</sequence>
<organism evidence="1 2">
    <name type="scientific">Vibrio ostreicida</name>
    <dbReference type="NCBI Taxonomy" id="526588"/>
    <lineage>
        <taxon>Bacteria</taxon>
        <taxon>Pseudomonadati</taxon>
        <taxon>Pseudomonadota</taxon>
        <taxon>Gammaproteobacteria</taxon>
        <taxon>Vibrionales</taxon>
        <taxon>Vibrionaceae</taxon>
        <taxon>Vibrio</taxon>
    </lineage>
</organism>
<name>A0ABT8BT53_9VIBR</name>
<reference evidence="2" key="1">
    <citation type="journal article" date="2019" name="Int. J. Syst. Evol. Microbiol.">
        <title>The Global Catalogue of Microorganisms (GCM) 10K type strain sequencing project: providing services to taxonomists for standard genome sequencing and annotation.</title>
        <authorList>
            <consortium name="The Broad Institute Genomics Platform"/>
            <consortium name="The Broad Institute Genome Sequencing Center for Infectious Disease"/>
            <person name="Wu L."/>
            <person name="Ma J."/>
        </authorList>
    </citation>
    <scope>NUCLEOTIDE SEQUENCE [LARGE SCALE GENOMIC DNA]</scope>
    <source>
        <strain evidence="2">CECT 7398</strain>
    </source>
</reference>
<dbReference type="RefSeq" id="WP_290311687.1">
    <property type="nucleotide sequence ID" value="NZ_JAUFQC010000001.1"/>
</dbReference>
<keyword evidence="2" id="KW-1185">Reference proteome</keyword>
<gene>
    <name evidence="1" type="ORF">QWZ16_09630</name>
</gene>
<evidence type="ECO:0000313" key="2">
    <source>
        <dbReference type="Proteomes" id="UP001238540"/>
    </source>
</evidence>
<proteinExistence type="predicted"/>
<comment type="caution">
    <text evidence="1">The sequence shown here is derived from an EMBL/GenBank/DDBJ whole genome shotgun (WGS) entry which is preliminary data.</text>
</comment>
<dbReference type="EMBL" id="JAUFQC010000001">
    <property type="protein sequence ID" value="MDN3609957.1"/>
    <property type="molecule type" value="Genomic_DNA"/>
</dbReference>
<accession>A0ABT8BT53</accession>
<evidence type="ECO:0000313" key="1">
    <source>
        <dbReference type="EMBL" id="MDN3609957.1"/>
    </source>
</evidence>
<dbReference type="Proteomes" id="UP001238540">
    <property type="component" value="Unassembled WGS sequence"/>
</dbReference>